<feature type="site" description="Stabilizes the phosphoryl group" evidence="10">
    <location>
        <position position="49"/>
    </location>
</feature>
<dbReference type="InterPro" id="IPR004446">
    <property type="entry name" value="Heptose_bisP_phosphatase"/>
</dbReference>
<keyword evidence="13" id="KW-1185">Reference proteome</keyword>
<dbReference type="EC" id="3.1.3.-" evidence="7"/>
<evidence type="ECO:0000256" key="10">
    <source>
        <dbReference type="PIRSR" id="PIRSR004682-3"/>
    </source>
</evidence>
<feature type="binding site" evidence="9">
    <location>
        <begin position="7"/>
        <end position="9"/>
    </location>
    <ligand>
        <name>substrate</name>
    </ligand>
</feature>
<dbReference type="SUPFAM" id="SSF56784">
    <property type="entry name" value="HAD-like"/>
    <property type="match status" value="1"/>
</dbReference>
<feature type="active site" description="Proton donor" evidence="8">
    <location>
        <position position="9"/>
    </location>
</feature>
<evidence type="ECO:0000256" key="5">
    <source>
        <dbReference type="ARBA" id="ARBA00023277"/>
    </source>
</evidence>
<comment type="cofactor">
    <cofactor evidence="11">
        <name>Zn(2+)</name>
        <dbReference type="ChEBI" id="CHEBI:29105"/>
    </cofactor>
</comment>
<dbReference type="InterPro" id="IPR006543">
    <property type="entry name" value="Histidinol-phos"/>
</dbReference>
<dbReference type="CDD" id="cd07503">
    <property type="entry name" value="HAD_HisB-N"/>
    <property type="match status" value="1"/>
</dbReference>
<feature type="site" description="Stabilizes the phosphoryl group" evidence="10">
    <location>
        <position position="97"/>
    </location>
</feature>
<keyword evidence="2 7" id="KW-0963">Cytoplasm</keyword>
<dbReference type="InterPro" id="IPR006549">
    <property type="entry name" value="HAD-SF_hydro_IIIA"/>
</dbReference>
<evidence type="ECO:0000256" key="1">
    <source>
        <dbReference type="ARBA" id="ARBA00004496"/>
    </source>
</evidence>
<feature type="binding site" evidence="11">
    <location>
        <position position="122"/>
    </location>
    <ligand>
        <name>Mg(2+)</name>
        <dbReference type="ChEBI" id="CHEBI:18420"/>
    </ligand>
</feature>
<evidence type="ECO:0000313" key="12">
    <source>
        <dbReference type="EMBL" id="AEA33416.1"/>
    </source>
</evidence>
<dbReference type="Pfam" id="PF13242">
    <property type="entry name" value="Hydrolase_like"/>
    <property type="match status" value="1"/>
</dbReference>
<gene>
    <name evidence="12" type="ordered locus">Hipma_0444</name>
</gene>
<feature type="binding site" evidence="11">
    <location>
        <position position="7"/>
    </location>
    <ligand>
        <name>Mg(2+)</name>
        <dbReference type="ChEBI" id="CHEBI:18420"/>
    </ligand>
</feature>
<evidence type="ECO:0000256" key="9">
    <source>
        <dbReference type="PIRSR" id="PIRSR004682-2"/>
    </source>
</evidence>
<organism evidence="12 13">
    <name type="scientific">Hippea maritima (strain ATCC 700847 / DSM 10411 / MH2)</name>
    <dbReference type="NCBI Taxonomy" id="760142"/>
    <lineage>
        <taxon>Bacteria</taxon>
        <taxon>Pseudomonadati</taxon>
        <taxon>Campylobacterota</taxon>
        <taxon>Desulfurellia</taxon>
        <taxon>Desulfurellales</taxon>
        <taxon>Hippeaceae</taxon>
        <taxon>Hippea</taxon>
    </lineage>
</organism>
<feature type="binding site" evidence="9">
    <location>
        <begin position="49"/>
        <end position="52"/>
    </location>
    <ligand>
        <name>substrate</name>
    </ligand>
</feature>
<feature type="binding site" evidence="9">
    <location>
        <begin position="96"/>
        <end position="97"/>
    </location>
    <ligand>
        <name>substrate</name>
    </ligand>
</feature>
<proteinExistence type="inferred from homology"/>
<comment type="subcellular location">
    <subcellularLocation>
        <location evidence="1 7">Cytoplasm</location>
    </subcellularLocation>
</comment>
<evidence type="ECO:0000256" key="11">
    <source>
        <dbReference type="PIRSR" id="PIRSR004682-4"/>
    </source>
</evidence>
<reference evidence="12 13" key="1">
    <citation type="journal article" date="2011" name="Stand. Genomic Sci.">
        <title>Complete genome sequence of the thermophilic sulfur-reducer Hippea maritima type strain (MH(2)).</title>
        <authorList>
            <person name="Huntemann M."/>
            <person name="Lu M."/>
            <person name="Nolan M."/>
            <person name="Lapidus A."/>
            <person name="Lucas S."/>
            <person name="Hammon N."/>
            <person name="Deshpande S."/>
            <person name="Cheng J.F."/>
            <person name="Tapia R."/>
            <person name="Han C."/>
            <person name="Goodwin L."/>
            <person name="Pitluck S."/>
            <person name="Liolios K."/>
            <person name="Pagani I."/>
            <person name="Ivanova N."/>
            <person name="Ovchinikova G."/>
            <person name="Pati A."/>
            <person name="Chen A."/>
            <person name="Palaniappan K."/>
            <person name="Land M."/>
            <person name="Hauser L."/>
            <person name="Jeffries C.D."/>
            <person name="Detter J.C."/>
            <person name="Brambilla E.M."/>
            <person name="Rohde M."/>
            <person name="Spring S."/>
            <person name="Goker M."/>
            <person name="Woyke T."/>
            <person name="Bristow J."/>
            <person name="Eisen J.A."/>
            <person name="Markowitz V."/>
            <person name="Hugenholtz P."/>
            <person name="Kyrpides N.C."/>
            <person name="Klenk H.P."/>
            <person name="Mavromatis K."/>
        </authorList>
    </citation>
    <scope>NUCLEOTIDE SEQUENCE [LARGE SCALE GENOMIC DNA]</scope>
    <source>
        <strain evidence="13">ATCC 700847 / DSM 10411 / MH2</strain>
    </source>
</reference>
<comment type="similarity">
    <text evidence="7">Belongs to the gmhB family.</text>
</comment>
<protein>
    <recommendedName>
        <fullName evidence="6 7">D,D-heptose 1,7-bisphosphate phosphatase</fullName>
        <ecNumber evidence="7">3.1.3.-</ecNumber>
    </recommendedName>
</protein>
<dbReference type="PANTHER" id="PTHR42891:SF1">
    <property type="entry name" value="D-GLYCERO-BETA-D-MANNO-HEPTOSE-1,7-BISPHOSPHATE 7-PHOSPHATASE"/>
    <property type="match status" value="1"/>
</dbReference>
<evidence type="ECO:0000256" key="2">
    <source>
        <dbReference type="ARBA" id="ARBA00022490"/>
    </source>
</evidence>
<keyword evidence="3 11" id="KW-0479">Metal-binding</keyword>
<accession>F2LU17</accession>
<dbReference type="OrthoDB" id="9814110at2"/>
<feature type="active site" description="Nucleophile" evidence="8">
    <location>
        <position position="7"/>
    </location>
</feature>
<feature type="binding site" evidence="9">
    <location>
        <begin position="15"/>
        <end position="18"/>
    </location>
    <ligand>
        <name>substrate</name>
    </ligand>
</feature>
<dbReference type="GO" id="GO:0046872">
    <property type="term" value="F:metal ion binding"/>
    <property type="evidence" value="ECO:0007669"/>
    <property type="project" value="UniProtKB-KW"/>
</dbReference>
<evidence type="ECO:0000256" key="3">
    <source>
        <dbReference type="ARBA" id="ARBA00022723"/>
    </source>
</evidence>
<dbReference type="EMBL" id="CP002606">
    <property type="protein sequence ID" value="AEA33416.1"/>
    <property type="molecule type" value="Genomic_DNA"/>
</dbReference>
<dbReference type="InterPro" id="IPR036412">
    <property type="entry name" value="HAD-like_sf"/>
</dbReference>
<comment type="cofactor">
    <cofactor evidence="11">
        <name>Mg(2+)</name>
        <dbReference type="ChEBI" id="CHEBI:18420"/>
    </cofactor>
</comment>
<dbReference type="RefSeq" id="WP_013681457.1">
    <property type="nucleotide sequence ID" value="NC_015318.1"/>
</dbReference>
<dbReference type="GO" id="GO:0005975">
    <property type="term" value="P:carbohydrate metabolic process"/>
    <property type="evidence" value="ECO:0007669"/>
    <property type="project" value="InterPro"/>
</dbReference>
<feature type="binding site" evidence="11">
    <location>
        <position position="87"/>
    </location>
    <ligand>
        <name>Zn(2+)</name>
        <dbReference type="ChEBI" id="CHEBI:29105"/>
    </ligand>
</feature>
<keyword evidence="11" id="KW-0862">Zinc</keyword>
<feature type="binding site" evidence="11">
    <location>
        <position position="95"/>
    </location>
    <ligand>
        <name>Zn(2+)</name>
        <dbReference type="ChEBI" id="CHEBI:29105"/>
    </ligand>
</feature>
<dbReference type="STRING" id="760142.Hipma_0444"/>
<dbReference type="InterPro" id="IPR023214">
    <property type="entry name" value="HAD_sf"/>
</dbReference>
<evidence type="ECO:0000256" key="8">
    <source>
        <dbReference type="PIRSR" id="PIRSR004682-1"/>
    </source>
</evidence>
<dbReference type="Gene3D" id="3.40.50.1000">
    <property type="entry name" value="HAD superfamily/HAD-like"/>
    <property type="match status" value="1"/>
</dbReference>
<dbReference type="GO" id="GO:0005737">
    <property type="term" value="C:cytoplasm"/>
    <property type="evidence" value="ECO:0007669"/>
    <property type="project" value="UniProtKB-SubCell"/>
</dbReference>
<reference evidence="13" key="2">
    <citation type="submission" date="2011-03" db="EMBL/GenBank/DDBJ databases">
        <title>The complete genome of Hippea maritima DSM 10411.</title>
        <authorList>
            <consortium name="US DOE Joint Genome Institute (JGI-PGF)"/>
            <person name="Lucas S."/>
            <person name="Copeland A."/>
            <person name="Lapidus A."/>
            <person name="Bruce D."/>
            <person name="Goodwin L."/>
            <person name="Pitluck S."/>
            <person name="Peters L."/>
            <person name="Kyrpides N."/>
            <person name="Mavromatis K."/>
            <person name="Pagani I."/>
            <person name="Ivanova N."/>
            <person name="Mikhailova N."/>
            <person name="Lu M."/>
            <person name="Detter J.C."/>
            <person name="Tapia R."/>
            <person name="Han C."/>
            <person name="Land M."/>
            <person name="Hauser L."/>
            <person name="Markowitz V."/>
            <person name="Cheng J.-F."/>
            <person name="Hugenholtz P."/>
            <person name="Woyke T."/>
            <person name="Wu D."/>
            <person name="Spring S."/>
            <person name="Schroeder M."/>
            <person name="Brambilla E."/>
            <person name="Klenk H.-P."/>
            <person name="Eisen J.A."/>
        </authorList>
    </citation>
    <scope>NUCLEOTIDE SEQUENCE [LARGE SCALE GENOMIC DNA]</scope>
    <source>
        <strain evidence="13">ATCC 700847 / DSM 10411 / MH2</strain>
    </source>
</reference>
<dbReference type="NCBIfam" id="TIGR01662">
    <property type="entry name" value="HAD-SF-IIIA"/>
    <property type="match status" value="1"/>
</dbReference>
<evidence type="ECO:0000256" key="4">
    <source>
        <dbReference type="ARBA" id="ARBA00022801"/>
    </source>
</evidence>
<dbReference type="PANTHER" id="PTHR42891">
    <property type="entry name" value="D-GLYCERO-BETA-D-MANNO-HEPTOSE-1,7-BISPHOSPHATE 7-PHOSPHATASE"/>
    <property type="match status" value="1"/>
</dbReference>
<name>F2LU17_HIPMA</name>
<evidence type="ECO:0000313" key="13">
    <source>
        <dbReference type="Proteomes" id="UP000008139"/>
    </source>
</evidence>
<keyword evidence="11" id="KW-0460">Magnesium</keyword>
<dbReference type="NCBIfam" id="TIGR01656">
    <property type="entry name" value="Histidinol-ppas"/>
    <property type="match status" value="1"/>
</dbReference>
<keyword evidence="4 7" id="KW-0378">Hydrolase</keyword>
<feature type="site" description="Contributes to substrate recognition" evidence="10">
    <location>
        <position position="96"/>
    </location>
</feature>
<dbReference type="GO" id="GO:0016791">
    <property type="term" value="F:phosphatase activity"/>
    <property type="evidence" value="ECO:0007669"/>
    <property type="project" value="InterPro"/>
</dbReference>
<feature type="binding site" evidence="9">
    <location>
        <position position="123"/>
    </location>
    <ligand>
        <name>substrate</name>
    </ligand>
</feature>
<dbReference type="Proteomes" id="UP000008139">
    <property type="component" value="Chromosome"/>
</dbReference>
<evidence type="ECO:0000256" key="6">
    <source>
        <dbReference type="ARBA" id="ARBA00031828"/>
    </source>
</evidence>
<dbReference type="eggNOG" id="COG0241">
    <property type="taxonomic scope" value="Bacteria"/>
</dbReference>
<feature type="binding site" evidence="11">
    <location>
        <position position="123"/>
    </location>
    <ligand>
        <name>Mg(2+)</name>
        <dbReference type="ChEBI" id="CHEBI:18420"/>
    </ligand>
</feature>
<feature type="binding site" evidence="11">
    <location>
        <position position="93"/>
    </location>
    <ligand>
        <name>Zn(2+)</name>
        <dbReference type="ChEBI" id="CHEBI:29105"/>
    </ligand>
</feature>
<evidence type="ECO:0000256" key="7">
    <source>
        <dbReference type="PIRNR" id="PIRNR004682"/>
    </source>
</evidence>
<dbReference type="AlphaFoldDB" id="F2LU17"/>
<dbReference type="PIRSF" id="PIRSF004682">
    <property type="entry name" value="GmhB"/>
    <property type="match status" value="1"/>
</dbReference>
<feature type="binding site" evidence="11">
    <location>
        <position position="85"/>
    </location>
    <ligand>
        <name>Zn(2+)</name>
        <dbReference type="ChEBI" id="CHEBI:29105"/>
    </ligand>
</feature>
<sequence>MKAVFLDRDGTIIEDVNYLSRLKDIRLIDKAKEALEIFKENGFKIIVVSNQSGVGRGYFSSDFVKEANDIINRMVDGLIDGFYFCPHLPEDNCSCRKPKTGMVDAAIRDFNLSKEGSFVIGDKESDVELGINAGIEPVLILTGYGKKYKDSTKANLIFENIYEAAKWICQKGSME</sequence>
<keyword evidence="5 7" id="KW-0119">Carbohydrate metabolism</keyword>
<feature type="binding site" evidence="11">
    <location>
        <position position="9"/>
    </location>
    <ligand>
        <name>Mg(2+)</name>
        <dbReference type="ChEBI" id="CHEBI:18420"/>
    </ligand>
</feature>
<dbReference type="KEGG" id="hmr:Hipma_0444"/>
<dbReference type="HOGENOM" id="CLU_085077_3_1_7"/>
<dbReference type="InParanoid" id="F2LU17"/>